<evidence type="ECO:0000259" key="3">
    <source>
        <dbReference type="PROSITE" id="PS50914"/>
    </source>
</evidence>
<evidence type="ECO:0000256" key="1">
    <source>
        <dbReference type="ARBA" id="ARBA00022729"/>
    </source>
</evidence>
<feature type="domain" description="BON" evidence="3">
    <location>
        <begin position="57"/>
        <end position="124"/>
    </location>
</feature>
<dbReference type="InterPro" id="IPR014004">
    <property type="entry name" value="Transpt-assoc_nodulatn_dom_bac"/>
</dbReference>
<dbReference type="InterPro" id="IPR007055">
    <property type="entry name" value="BON_dom"/>
</dbReference>
<dbReference type="SMART" id="SM00749">
    <property type="entry name" value="BON"/>
    <property type="match status" value="2"/>
</dbReference>
<evidence type="ECO:0000313" key="4">
    <source>
        <dbReference type="EMBL" id="THF61911.1"/>
    </source>
</evidence>
<accession>A0A4S4ATK9</accession>
<sequence length="215" mass="23255">MMNQQQSATFTRRKTLLTLLALGATPALQGCFPVVATGVAAGAAMVADRRTSGSYVEDEGIEWRTRSRIRERFGDSVNISVTSYNRNVLLTGEVPNEQVRTEAEQIATAVANVRAVMNETRVAGISTLSARANDTMITSKVKARFVDDNSFGTHHVKVVTEAGTVFLMGLVTRAEADAATEVARTTAGVQKVVRVFEYISAEEAKRLDARVGESK</sequence>
<dbReference type="PROSITE" id="PS50914">
    <property type="entry name" value="BON"/>
    <property type="match status" value="2"/>
</dbReference>
<keyword evidence="1 2" id="KW-0732">Signal</keyword>
<dbReference type="EMBL" id="SSOC01000008">
    <property type="protein sequence ID" value="THF61911.1"/>
    <property type="molecule type" value="Genomic_DNA"/>
</dbReference>
<dbReference type="InterPro" id="IPR051686">
    <property type="entry name" value="Lipoprotein_DolP"/>
</dbReference>
<protein>
    <submittedName>
        <fullName evidence="4">BON domain-containing protein</fullName>
    </submittedName>
</protein>
<feature type="domain" description="BON" evidence="3">
    <location>
        <begin position="133"/>
        <end position="203"/>
    </location>
</feature>
<comment type="caution">
    <text evidence="4">The sequence shown here is derived from an EMBL/GenBank/DDBJ whole genome shotgun (WGS) entry which is preliminary data.</text>
</comment>
<evidence type="ECO:0000313" key="5">
    <source>
        <dbReference type="Proteomes" id="UP000308430"/>
    </source>
</evidence>
<proteinExistence type="predicted"/>
<reference evidence="4 5" key="1">
    <citation type="submission" date="2019-04" db="EMBL/GenBank/DDBJ databases">
        <title>Azoarcus nasutitermitis sp. nov. isolated from termite nest.</title>
        <authorList>
            <person name="Lin S.-Y."/>
            <person name="Hameed A."/>
            <person name="Hsu Y.-H."/>
            <person name="Young C.-C."/>
        </authorList>
    </citation>
    <scope>NUCLEOTIDE SEQUENCE [LARGE SCALE GENOMIC DNA]</scope>
    <source>
        <strain evidence="4 5">CC-YHH838</strain>
    </source>
</reference>
<evidence type="ECO:0000256" key="2">
    <source>
        <dbReference type="SAM" id="SignalP"/>
    </source>
</evidence>
<feature type="chain" id="PRO_5020960985" evidence="2">
    <location>
        <begin position="30"/>
        <end position="215"/>
    </location>
</feature>
<dbReference type="PANTHER" id="PTHR34606:SF4">
    <property type="entry name" value="OUTER MEMBRANE LIPOPROTEIN DOLP"/>
    <property type="match status" value="1"/>
</dbReference>
<gene>
    <name evidence="4" type="ORF">E6C76_19845</name>
</gene>
<name>A0A4S4ATK9_9RHOO</name>
<dbReference type="OrthoDB" id="5294487at2"/>
<dbReference type="Pfam" id="PF04972">
    <property type="entry name" value="BON"/>
    <property type="match status" value="2"/>
</dbReference>
<organism evidence="4 5">
    <name type="scientific">Pseudothauera nasutitermitis</name>
    <dbReference type="NCBI Taxonomy" id="2565930"/>
    <lineage>
        <taxon>Bacteria</taxon>
        <taxon>Pseudomonadati</taxon>
        <taxon>Pseudomonadota</taxon>
        <taxon>Betaproteobacteria</taxon>
        <taxon>Rhodocyclales</taxon>
        <taxon>Zoogloeaceae</taxon>
        <taxon>Pseudothauera</taxon>
    </lineage>
</organism>
<feature type="signal peptide" evidence="2">
    <location>
        <begin position="1"/>
        <end position="29"/>
    </location>
</feature>
<dbReference type="Proteomes" id="UP000308430">
    <property type="component" value="Unassembled WGS sequence"/>
</dbReference>
<dbReference type="AlphaFoldDB" id="A0A4S4ATK9"/>
<dbReference type="Gene3D" id="3.40.1520.20">
    <property type="match status" value="1"/>
</dbReference>
<keyword evidence="5" id="KW-1185">Reference proteome</keyword>
<dbReference type="PANTHER" id="PTHR34606">
    <property type="entry name" value="BON DOMAIN-CONTAINING PROTEIN"/>
    <property type="match status" value="1"/>
</dbReference>